<protein>
    <recommendedName>
        <fullName evidence="1">Glycerol-3-phosphate acyltransferase RAM2/GPAT1-8 HAD-like domain-containing protein</fullName>
    </recommendedName>
</protein>
<dbReference type="Gramene" id="TRITD3Av1G151400.8">
    <property type="protein sequence ID" value="TRITD3Av1G151400.8"/>
    <property type="gene ID" value="TRITD3Av1G151400"/>
</dbReference>
<sequence>MAECFLKEYMAANVVVGCELQMVEVGRVLYFTGLLCGSGSGPGLGQKALREAFEADGNMADVAVVGSSNPLDHLSAPYCKVHSFALFLLITSLGVWFRSPRTFSSPRD</sequence>
<gene>
    <name evidence="2" type="ORF">TRITD_3Av1G151400</name>
</gene>
<keyword evidence="3" id="KW-1185">Reference proteome</keyword>
<evidence type="ECO:0000313" key="3">
    <source>
        <dbReference type="Proteomes" id="UP000324705"/>
    </source>
</evidence>
<proteinExistence type="predicted"/>
<dbReference type="EMBL" id="LT934115">
    <property type="protein sequence ID" value="VAH61943.1"/>
    <property type="molecule type" value="Genomic_DNA"/>
</dbReference>
<accession>A0A9R0RLJ3</accession>
<dbReference type="AlphaFoldDB" id="A0A9R0RLJ3"/>
<dbReference type="InterPro" id="IPR056462">
    <property type="entry name" value="HAD_RAM2/GPAT1-8"/>
</dbReference>
<dbReference type="Proteomes" id="UP000324705">
    <property type="component" value="Chromosome 3A"/>
</dbReference>
<name>A0A9R0RLJ3_TRITD</name>
<dbReference type="Pfam" id="PF23270">
    <property type="entry name" value="HAD_RAM2_N"/>
    <property type="match status" value="1"/>
</dbReference>
<organism evidence="2 3">
    <name type="scientific">Triticum turgidum subsp. durum</name>
    <name type="common">Durum wheat</name>
    <name type="synonym">Triticum durum</name>
    <dbReference type="NCBI Taxonomy" id="4567"/>
    <lineage>
        <taxon>Eukaryota</taxon>
        <taxon>Viridiplantae</taxon>
        <taxon>Streptophyta</taxon>
        <taxon>Embryophyta</taxon>
        <taxon>Tracheophyta</taxon>
        <taxon>Spermatophyta</taxon>
        <taxon>Magnoliopsida</taxon>
        <taxon>Liliopsida</taxon>
        <taxon>Poales</taxon>
        <taxon>Poaceae</taxon>
        <taxon>BOP clade</taxon>
        <taxon>Pooideae</taxon>
        <taxon>Triticodae</taxon>
        <taxon>Triticeae</taxon>
        <taxon>Triticinae</taxon>
        <taxon>Triticum</taxon>
    </lineage>
</organism>
<evidence type="ECO:0000313" key="2">
    <source>
        <dbReference type="EMBL" id="VAH61943.1"/>
    </source>
</evidence>
<evidence type="ECO:0000259" key="1">
    <source>
        <dbReference type="Pfam" id="PF23270"/>
    </source>
</evidence>
<reference evidence="2 3" key="1">
    <citation type="submission" date="2017-09" db="EMBL/GenBank/DDBJ databases">
        <authorList>
            <consortium name="International Durum Wheat Genome Sequencing Consortium (IDWGSC)"/>
            <person name="Milanesi L."/>
        </authorList>
    </citation>
    <scope>NUCLEOTIDE SEQUENCE [LARGE SCALE GENOMIC DNA]</scope>
    <source>
        <strain evidence="3">cv. Svevo</strain>
    </source>
</reference>
<feature type="domain" description="Glycerol-3-phosphate acyltransferase RAM2/GPAT1-8 HAD-like" evidence="1">
    <location>
        <begin position="1"/>
        <end position="82"/>
    </location>
</feature>